<comment type="caution">
    <text evidence="1">The sequence shown here is derived from an EMBL/GenBank/DDBJ whole genome shotgun (WGS) entry which is preliminary data.</text>
</comment>
<gene>
    <name evidence="1" type="ORF">HPB50_026417</name>
</gene>
<dbReference type="EMBL" id="CM023488">
    <property type="protein sequence ID" value="KAH6924912.1"/>
    <property type="molecule type" value="Genomic_DNA"/>
</dbReference>
<evidence type="ECO:0000313" key="1">
    <source>
        <dbReference type="EMBL" id="KAH6924912.1"/>
    </source>
</evidence>
<reference evidence="1" key="1">
    <citation type="submission" date="2020-05" db="EMBL/GenBank/DDBJ databases">
        <title>Large-scale comparative analyses of tick genomes elucidate their genetic diversity and vector capacities.</title>
        <authorList>
            <person name="Jia N."/>
            <person name="Wang J."/>
            <person name="Shi W."/>
            <person name="Du L."/>
            <person name="Sun Y."/>
            <person name="Zhan W."/>
            <person name="Jiang J."/>
            <person name="Wang Q."/>
            <person name="Zhang B."/>
            <person name="Ji P."/>
            <person name="Sakyi L.B."/>
            <person name="Cui X."/>
            <person name="Yuan T."/>
            <person name="Jiang B."/>
            <person name="Yang W."/>
            <person name="Lam T.T.-Y."/>
            <person name="Chang Q."/>
            <person name="Ding S."/>
            <person name="Wang X."/>
            <person name="Zhu J."/>
            <person name="Ruan X."/>
            <person name="Zhao L."/>
            <person name="Wei J."/>
            <person name="Que T."/>
            <person name="Du C."/>
            <person name="Cheng J."/>
            <person name="Dai P."/>
            <person name="Han X."/>
            <person name="Huang E."/>
            <person name="Gao Y."/>
            <person name="Liu J."/>
            <person name="Shao H."/>
            <person name="Ye R."/>
            <person name="Li L."/>
            <person name="Wei W."/>
            <person name="Wang X."/>
            <person name="Wang C."/>
            <person name="Yang T."/>
            <person name="Huo Q."/>
            <person name="Li W."/>
            <person name="Guo W."/>
            <person name="Chen H."/>
            <person name="Zhou L."/>
            <person name="Ni X."/>
            <person name="Tian J."/>
            <person name="Zhou Y."/>
            <person name="Sheng Y."/>
            <person name="Liu T."/>
            <person name="Pan Y."/>
            <person name="Xia L."/>
            <person name="Li J."/>
            <person name="Zhao F."/>
            <person name="Cao W."/>
        </authorList>
    </citation>
    <scope>NUCLEOTIDE SEQUENCE</scope>
    <source>
        <strain evidence="1">Hyas-2018</strain>
    </source>
</reference>
<organism evidence="1 2">
    <name type="scientific">Hyalomma asiaticum</name>
    <name type="common">Tick</name>
    <dbReference type="NCBI Taxonomy" id="266040"/>
    <lineage>
        <taxon>Eukaryota</taxon>
        <taxon>Metazoa</taxon>
        <taxon>Ecdysozoa</taxon>
        <taxon>Arthropoda</taxon>
        <taxon>Chelicerata</taxon>
        <taxon>Arachnida</taxon>
        <taxon>Acari</taxon>
        <taxon>Parasitiformes</taxon>
        <taxon>Ixodida</taxon>
        <taxon>Ixodoidea</taxon>
        <taxon>Ixodidae</taxon>
        <taxon>Hyalomminae</taxon>
        <taxon>Hyalomma</taxon>
    </lineage>
</organism>
<protein>
    <submittedName>
        <fullName evidence="1">Uncharacterized protein</fullName>
    </submittedName>
</protein>
<sequence length="219" mass="23998">MHGKTPYQVETDLQIMVGQMQEKLTKMKRCSATDTQNRSLICGENHFTSSPQRVGKFRKFQKPTSPQGKHGQQRKEGGPQTSPKAGAKQQPKQNKSRETNAMTAVGAACLPGRGFPLATKPAKTVEFSMCDISARMHCLAETRSKIGKYANAMRVSNSTAPATARPTFFRFISFETRAPNLRQTVPKGDAASVRGVRSTLGKQRRNARVAVASVSSVRD</sequence>
<evidence type="ECO:0000313" key="2">
    <source>
        <dbReference type="Proteomes" id="UP000821845"/>
    </source>
</evidence>
<dbReference type="Proteomes" id="UP000821845">
    <property type="component" value="Chromosome 8"/>
</dbReference>
<name>A0ACB7RSY6_HYAAI</name>
<keyword evidence="2" id="KW-1185">Reference proteome</keyword>
<proteinExistence type="predicted"/>
<accession>A0ACB7RSY6</accession>